<dbReference type="CDD" id="cd06530">
    <property type="entry name" value="S26_SPase_I"/>
    <property type="match status" value="1"/>
</dbReference>
<keyword evidence="6" id="KW-0645">Protease</keyword>
<dbReference type="InterPro" id="IPR019758">
    <property type="entry name" value="Pept_S26A_signal_pept_1_CS"/>
</dbReference>
<dbReference type="PROSITE" id="PS00761">
    <property type="entry name" value="SPASE_I_3"/>
    <property type="match status" value="1"/>
</dbReference>
<keyword evidence="5 6" id="KW-0378">Hydrolase</keyword>
<keyword evidence="6" id="KW-0812">Transmembrane</keyword>
<evidence type="ECO:0000256" key="4">
    <source>
        <dbReference type="ARBA" id="ARBA00013208"/>
    </source>
</evidence>
<comment type="catalytic activity">
    <reaction evidence="1 6">
        <text>Cleavage of hydrophobic, N-terminal signal or leader sequences from secreted and periplasmic proteins.</text>
        <dbReference type="EC" id="3.4.21.89"/>
    </reaction>
</comment>
<evidence type="ECO:0000256" key="5">
    <source>
        <dbReference type="ARBA" id="ARBA00022801"/>
    </source>
</evidence>
<evidence type="ECO:0000256" key="1">
    <source>
        <dbReference type="ARBA" id="ARBA00000677"/>
    </source>
</evidence>
<evidence type="ECO:0000313" key="9">
    <source>
        <dbReference type="EMBL" id="MCQ4084179.1"/>
    </source>
</evidence>
<keyword evidence="6" id="KW-0472">Membrane</keyword>
<dbReference type="InterPro" id="IPR019533">
    <property type="entry name" value="Peptidase_S26"/>
</dbReference>
<dbReference type="NCBIfam" id="TIGR02227">
    <property type="entry name" value="sigpep_I_bact"/>
    <property type="match status" value="1"/>
</dbReference>
<protein>
    <recommendedName>
        <fullName evidence="4 6">Signal peptidase I</fullName>
        <ecNumber evidence="4 6">3.4.21.89</ecNumber>
    </recommendedName>
</protein>
<dbReference type="GO" id="GO:0009003">
    <property type="term" value="F:signal peptidase activity"/>
    <property type="evidence" value="ECO:0007669"/>
    <property type="project" value="UniProtKB-EC"/>
</dbReference>
<dbReference type="PRINTS" id="PR00727">
    <property type="entry name" value="LEADERPTASE"/>
</dbReference>
<evidence type="ECO:0000313" key="10">
    <source>
        <dbReference type="Proteomes" id="UP001057702"/>
    </source>
</evidence>
<dbReference type="RefSeq" id="WP_255923223.1">
    <property type="nucleotide sequence ID" value="NZ_JANFNG010000031.1"/>
</dbReference>
<keyword evidence="6" id="KW-1133">Transmembrane helix</keyword>
<feature type="region of interest" description="Disordered" evidence="7">
    <location>
        <begin position="1"/>
        <end position="28"/>
    </location>
</feature>
<evidence type="ECO:0000259" key="8">
    <source>
        <dbReference type="Pfam" id="PF10502"/>
    </source>
</evidence>
<dbReference type="EC" id="3.4.21.89" evidence="4 6"/>
<evidence type="ECO:0000256" key="7">
    <source>
        <dbReference type="SAM" id="MobiDB-lite"/>
    </source>
</evidence>
<dbReference type="InterPro" id="IPR036286">
    <property type="entry name" value="LexA/Signal_pep-like_sf"/>
</dbReference>
<sequence length="254" mass="27602">METEAEELAERDRSSVPRGRTEGSRSVVRSGAGRAETVRVWWRGLGLWQEAGLLAVACLAVLCLVNAFLVQPFVIPSGSMENTLQIGDRVLVNKLAYHFGNQPHRGDVVVFDGTGSFIQDEPSENPVVRLIGYVGRLVGLAPPEQTDFIKRVVGVGGDRVTCCDMQGRITVNGRPVDERSYLYPGDAPSQVRFDIVVPQGKLWVMGDHRSDSSDSRDHLGDPGGGAVPVDKVIGRAEWIIWPFNRMGSLGGAHG</sequence>
<dbReference type="Proteomes" id="UP001057702">
    <property type="component" value="Unassembled WGS sequence"/>
</dbReference>
<comment type="subcellular location">
    <subcellularLocation>
        <location evidence="2">Cell membrane</location>
        <topology evidence="2">Single-pass type II membrane protein</topology>
    </subcellularLocation>
    <subcellularLocation>
        <location evidence="6">Membrane</location>
        <topology evidence="6">Single-pass type II membrane protein</topology>
    </subcellularLocation>
</comment>
<feature type="compositionally biased region" description="Basic and acidic residues" evidence="7">
    <location>
        <begin position="206"/>
        <end position="220"/>
    </location>
</feature>
<feature type="transmembrane region" description="Helical" evidence="6">
    <location>
        <begin position="51"/>
        <end position="70"/>
    </location>
</feature>
<reference evidence="9" key="1">
    <citation type="submission" date="2022-06" db="EMBL/GenBank/DDBJ databases">
        <title>Draft genome sequence of Streptomyces sp. RB6PN25 isolated from peat swamp forest in Thailand.</title>
        <authorList>
            <person name="Duangmal K."/>
            <person name="Klaysubun C."/>
        </authorList>
    </citation>
    <scope>NUCLEOTIDE SEQUENCE</scope>
    <source>
        <strain evidence="9">RB6PN25</strain>
    </source>
</reference>
<feature type="domain" description="Peptidase S26" evidence="8">
    <location>
        <begin position="50"/>
        <end position="241"/>
    </location>
</feature>
<keyword evidence="10" id="KW-1185">Reference proteome</keyword>
<organism evidence="9 10">
    <name type="scientific">Streptomyces humicola</name>
    <dbReference type="NCBI Taxonomy" id="2953240"/>
    <lineage>
        <taxon>Bacteria</taxon>
        <taxon>Bacillati</taxon>
        <taxon>Actinomycetota</taxon>
        <taxon>Actinomycetes</taxon>
        <taxon>Kitasatosporales</taxon>
        <taxon>Streptomycetaceae</taxon>
        <taxon>Streptomyces</taxon>
    </lineage>
</organism>
<dbReference type="InterPro" id="IPR000223">
    <property type="entry name" value="Pept_S26A_signal_pept_1"/>
</dbReference>
<feature type="region of interest" description="Disordered" evidence="7">
    <location>
        <begin position="206"/>
        <end position="226"/>
    </location>
</feature>
<name>A0ABT1Q2L6_9ACTN</name>
<proteinExistence type="inferred from homology"/>
<feature type="compositionally biased region" description="Basic and acidic residues" evidence="7">
    <location>
        <begin position="8"/>
        <end position="23"/>
    </location>
</feature>
<comment type="caution">
    <text evidence="9">The sequence shown here is derived from an EMBL/GenBank/DDBJ whole genome shotgun (WGS) entry which is preliminary data.</text>
</comment>
<comment type="similarity">
    <text evidence="3 6">Belongs to the peptidase S26 family.</text>
</comment>
<evidence type="ECO:0000256" key="6">
    <source>
        <dbReference type="RuleBase" id="RU362042"/>
    </source>
</evidence>
<evidence type="ECO:0000256" key="2">
    <source>
        <dbReference type="ARBA" id="ARBA00004401"/>
    </source>
</evidence>
<accession>A0ABT1Q2L6</accession>
<dbReference type="SUPFAM" id="SSF51306">
    <property type="entry name" value="LexA/Signal peptidase"/>
    <property type="match status" value="1"/>
</dbReference>
<dbReference type="Pfam" id="PF10502">
    <property type="entry name" value="Peptidase_S26"/>
    <property type="match status" value="1"/>
</dbReference>
<dbReference type="EMBL" id="JANFNG010000031">
    <property type="protein sequence ID" value="MCQ4084179.1"/>
    <property type="molecule type" value="Genomic_DNA"/>
</dbReference>
<dbReference type="Gene3D" id="2.10.109.10">
    <property type="entry name" value="Umud Fragment, subunit A"/>
    <property type="match status" value="1"/>
</dbReference>
<dbReference type="PANTHER" id="PTHR43390:SF1">
    <property type="entry name" value="CHLOROPLAST PROCESSING PEPTIDASE"/>
    <property type="match status" value="1"/>
</dbReference>
<evidence type="ECO:0000256" key="3">
    <source>
        <dbReference type="ARBA" id="ARBA00009370"/>
    </source>
</evidence>
<gene>
    <name evidence="9" type="primary">lepB</name>
    <name evidence="9" type="ORF">NGB36_27290</name>
</gene>
<dbReference type="PANTHER" id="PTHR43390">
    <property type="entry name" value="SIGNAL PEPTIDASE I"/>
    <property type="match status" value="1"/>
</dbReference>